<dbReference type="AlphaFoldDB" id="A0A183JX84"/>
<name>A0A183JX84_9TREM</name>
<dbReference type="Proteomes" id="UP000279833">
    <property type="component" value="Unassembled WGS sequence"/>
</dbReference>
<dbReference type="EMBL" id="UZAK01032311">
    <property type="protein sequence ID" value="VDP25811.1"/>
    <property type="molecule type" value="Genomic_DNA"/>
</dbReference>
<sequence length="116" mass="13704">MVVEGRQQETQDLRSVLFGTCQQCVPVILRELMLLEGFDPVSPSFTEEEEDEGGEEKEEEEEEGEEEKEEEEEGEEEEGEEKEEGEEEEERMMMMKWISLRSGYVNKKRRKPVMYT</sequence>
<reference evidence="2 3" key="2">
    <citation type="submission" date="2018-11" db="EMBL/GenBank/DDBJ databases">
        <authorList>
            <consortium name="Pathogen Informatics"/>
        </authorList>
    </citation>
    <scope>NUCLEOTIDE SEQUENCE [LARGE SCALE GENOMIC DNA]</scope>
    <source>
        <strain evidence="2">Dakar</strain>
        <strain evidence="3">Dakar, Senegal</strain>
    </source>
</reference>
<evidence type="ECO:0000256" key="1">
    <source>
        <dbReference type="SAM" id="MobiDB-lite"/>
    </source>
</evidence>
<keyword evidence="3" id="KW-1185">Reference proteome</keyword>
<feature type="compositionally biased region" description="Acidic residues" evidence="1">
    <location>
        <begin position="46"/>
        <end position="90"/>
    </location>
</feature>
<dbReference type="WBParaSite" id="SCUD_0000732901-mRNA-1">
    <property type="protein sequence ID" value="SCUD_0000732901-mRNA-1"/>
    <property type="gene ID" value="SCUD_0000732901"/>
</dbReference>
<feature type="region of interest" description="Disordered" evidence="1">
    <location>
        <begin position="38"/>
        <end position="91"/>
    </location>
</feature>
<gene>
    <name evidence="2" type="ORF">SCUD_LOCUS7329</name>
</gene>
<evidence type="ECO:0000313" key="3">
    <source>
        <dbReference type="Proteomes" id="UP000279833"/>
    </source>
</evidence>
<organism evidence="4">
    <name type="scientific">Schistosoma curassoni</name>
    <dbReference type="NCBI Taxonomy" id="6186"/>
    <lineage>
        <taxon>Eukaryota</taxon>
        <taxon>Metazoa</taxon>
        <taxon>Spiralia</taxon>
        <taxon>Lophotrochozoa</taxon>
        <taxon>Platyhelminthes</taxon>
        <taxon>Trematoda</taxon>
        <taxon>Digenea</taxon>
        <taxon>Strigeidida</taxon>
        <taxon>Schistosomatoidea</taxon>
        <taxon>Schistosomatidae</taxon>
        <taxon>Schistosoma</taxon>
    </lineage>
</organism>
<proteinExistence type="predicted"/>
<evidence type="ECO:0000313" key="2">
    <source>
        <dbReference type="EMBL" id="VDP25811.1"/>
    </source>
</evidence>
<accession>A0A183JX84</accession>
<reference evidence="4" key="1">
    <citation type="submission" date="2016-06" db="UniProtKB">
        <authorList>
            <consortium name="WormBaseParasite"/>
        </authorList>
    </citation>
    <scope>IDENTIFICATION</scope>
</reference>
<evidence type="ECO:0000313" key="4">
    <source>
        <dbReference type="WBParaSite" id="SCUD_0000732901-mRNA-1"/>
    </source>
</evidence>
<protein>
    <submittedName>
        <fullName evidence="2 4">Uncharacterized protein</fullName>
    </submittedName>
</protein>